<evidence type="ECO:0000256" key="2">
    <source>
        <dbReference type="SAM" id="SignalP"/>
    </source>
</evidence>
<dbReference type="PRINTS" id="PR01217">
    <property type="entry name" value="PRICHEXTENSN"/>
</dbReference>
<evidence type="ECO:0008006" key="5">
    <source>
        <dbReference type="Google" id="ProtNLM"/>
    </source>
</evidence>
<gene>
    <name evidence="3" type="ORF">CEP51_013492</name>
</gene>
<reference evidence="3 4" key="1">
    <citation type="submission" date="2017-06" db="EMBL/GenBank/DDBJ databases">
        <title>Comparative genomic analysis of Ambrosia Fusariam Clade fungi.</title>
        <authorList>
            <person name="Stajich J.E."/>
            <person name="Carrillo J."/>
            <person name="Kijimoto T."/>
            <person name="Eskalen A."/>
            <person name="O'Donnell K."/>
            <person name="Kasson M."/>
        </authorList>
    </citation>
    <scope>NUCLEOTIDE SEQUENCE [LARGE SCALE GENOMIC DNA]</scope>
    <source>
        <strain evidence="3 4">NRRL62606</strain>
    </source>
</reference>
<keyword evidence="2" id="KW-0732">Signal</keyword>
<sequence length="247" mass="25232">MRLTQAIPAALLLKRALAQTPGPGPALVTPVPDPALRNQSKNADPPEPDPHGIISVITDDYLVYCPEPTEIVHKSVTYKVEEAPTYVTITNCPCTVTYSHPQPTYPPIVKTSVQESETQVVTQYPPPEKPVYPAPGKPAQPPSPPPEKSAPPVPPVVPPPPPGKSTPVPVPPPGKPAPPPVPGQTAPPAPPVAPPAPPAEQPASPAPPAPAGPTTQPPAPPVRAAGSKVASRALGAFVVAGVVAVAI</sequence>
<feature type="chain" id="PRO_5019160810" description="Cell wall protein SED1" evidence="2">
    <location>
        <begin position="19"/>
        <end position="247"/>
    </location>
</feature>
<keyword evidence="4" id="KW-1185">Reference proteome</keyword>
<feature type="compositionally biased region" description="Polar residues" evidence="1">
    <location>
        <begin position="112"/>
        <end position="122"/>
    </location>
</feature>
<dbReference type="AlphaFoldDB" id="A0A428QAI8"/>
<dbReference type="Proteomes" id="UP000287972">
    <property type="component" value="Unassembled WGS sequence"/>
</dbReference>
<proteinExistence type="predicted"/>
<accession>A0A428QAI8</accession>
<comment type="caution">
    <text evidence="3">The sequence shown here is derived from an EMBL/GenBank/DDBJ whole genome shotgun (WGS) entry which is preliminary data.</text>
</comment>
<evidence type="ECO:0000313" key="3">
    <source>
        <dbReference type="EMBL" id="RSL62302.1"/>
    </source>
</evidence>
<dbReference type="EMBL" id="NKCL01000561">
    <property type="protein sequence ID" value="RSL62302.1"/>
    <property type="molecule type" value="Genomic_DNA"/>
</dbReference>
<protein>
    <recommendedName>
        <fullName evidence="5">Cell wall protein SED1</fullName>
    </recommendedName>
</protein>
<evidence type="ECO:0000256" key="1">
    <source>
        <dbReference type="SAM" id="MobiDB-lite"/>
    </source>
</evidence>
<feature type="signal peptide" evidence="2">
    <location>
        <begin position="1"/>
        <end position="18"/>
    </location>
</feature>
<feature type="region of interest" description="Disordered" evidence="1">
    <location>
        <begin position="112"/>
        <end position="229"/>
    </location>
</feature>
<feature type="region of interest" description="Disordered" evidence="1">
    <location>
        <begin position="22"/>
        <end position="51"/>
    </location>
</feature>
<feature type="compositionally biased region" description="Pro residues" evidence="1">
    <location>
        <begin position="124"/>
        <end position="221"/>
    </location>
</feature>
<name>A0A428QAI8_9HYPO</name>
<organism evidence="3 4">
    <name type="scientific">Fusarium floridanum</name>
    <dbReference type="NCBI Taxonomy" id="1325733"/>
    <lineage>
        <taxon>Eukaryota</taxon>
        <taxon>Fungi</taxon>
        <taxon>Dikarya</taxon>
        <taxon>Ascomycota</taxon>
        <taxon>Pezizomycotina</taxon>
        <taxon>Sordariomycetes</taxon>
        <taxon>Hypocreomycetidae</taxon>
        <taxon>Hypocreales</taxon>
        <taxon>Nectriaceae</taxon>
        <taxon>Fusarium</taxon>
        <taxon>Fusarium solani species complex</taxon>
    </lineage>
</organism>
<evidence type="ECO:0000313" key="4">
    <source>
        <dbReference type="Proteomes" id="UP000287972"/>
    </source>
</evidence>